<feature type="domain" description="HYR" evidence="5">
    <location>
        <begin position="130"/>
        <end position="210"/>
    </location>
</feature>
<protein>
    <submittedName>
        <fullName evidence="6">Por secretion system C-terminal sorting domain-containing protein</fullName>
    </submittedName>
</protein>
<keyword evidence="3" id="KW-1015">Disulfide bond</keyword>
<dbReference type="InterPro" id="IPR000601">
    <property type="entry name" value="PKD_dom"/>
</dbReference>
<dbReference type="RefSeq" id="WP_072881490.1">
    <property type="nucleotide sequence ID" value="NZ_FQVT01000018.1"/>
</dbReference>
<dbReference type="Gene3D" id="2.60.40.740">
    <property type="match status" value="1"/>
</dbReference>
<dbReference type="InterPro" id="IPR025667">
    <property type="entry name" value="SprB_repeat"/>
</dbReference>
<organism evidence="6 7">
    <name type="scientific">Salegentibacter echinorum</name>
    <dbReference type="NCBI Taxonomy" id="1073325"/>
    <lineage>
        <taxon>Bacteria</taxon>
        <taxon>Pseudomonadati</taxon>
        <taxon>Bacteroidota</taxon>
        <taxon>Flavobacteriia</taxon>
        <taxon>Flavobacteriales</taxon>
        <taxon>Flavobacteriaceae</taxon>
        <taxon>Salegentibacter</taxon>
    </lineage>
</organism>
<evidence type="ECO:0000313" key="7">
    <source>
        <dbReference type="Proteomes" id="UP000183945"/>
    </source>
</evidence>
<evidence type="ECO:0000256" key="3">
    <source>
        <dbReference type="ARBA" id="ARBA00023157"/>
    </source>
</evidence>
<proteinExistence type="predicted"/>
<reference evidence="7" key="1">
    <citation type="submission" date="2016-11" db="EMBL/GenBank/DDBJ databases">
        <authorList>
            <person name="Varghese N."/>
            <person name="Submissions S."/>
        </authorList>
    </citation>
    <scope>NUCLEOTIDE SEQUENCE [LARGE SCALE GENOMIC DNA]</scope>
    <source>
        <strain evidence="7">DSM 24579</strain>
    </source>
</reference>
<dbReference type="GO" id="GO:0004553">
    <property type="term" value="F:hydrolase activity, hydrolyzing O-glycosyl compounds"/>
    <property type="evidence" value="ECO:0007669"/>
    <property type="project" value="UniProtKB-ARBA"/>
</dbReference>
<dbReference type="PANTHER" id="PTHR24273:SF32">
    <property type="entry name" value="HYALIN"/>
    <property type="match status" value="1"/>
</dbReference>
<dbReference type="Pfam" id="PF02494">
    <property type="entry name" value="HYR"/>
    <property type="match status" value="1"/>
</dbReference>
<feature type="domain" description="PKD" evidence="4">
    <location>
        <begin position="795"/>
        <end position="856"/>
    </location>
</feature>
<keyword evidence="2" id="KW-0677">Repeat</keyword>
<dbReference type="EMBL" id="FQVT01000018">
    <property type="protein sequence ID" value="SHG60990.1"/>
    <property type="molecule type" value="Genomic_DNA"/>
</dbReference>
<evidence type="ECO:0000259" key="4">
    <source>
        <dbReference type="PROSITE" id="PS50093"/>
    </source>
</evidence>
<dbReference type="InterPro" id="IPR013320">
    <property type="entry name" value="ConA-like_dom_sf"/>
</dbReference>
<gene>
    <name evidence="6" type="ORF">SAMN05444483_11850</name>
</gene>
<dbReference type="PROSITE" id="PS50825">
    <property type="entry name" value="HYR"/>
    <property type="match status" value="1"/>
</dbReference>
<dbReference type="PROSITE" id="PS50093">
    <property type="entry name" value="PKD"/>
    <property type="match status" value="1"/>
</dbReference>
<sequence length="2138" mass="230547">MGKITPRIIFFLLFSWFLTTTGFTLPNNNYGPQLNFPKQEYKKQSYFIGFSLNEAPSISAPADINSVNEPGNCYALKSKINLGSATVEGTANSATNDAPSQFSVGATTVTWSVTDDSGNTATDTQIVTIADNEDPNISAPAAKTFYTDSGKCSASGINLGTPSSTDNCGINNISNNAPGVFPVGNTTVQWTATDNSGNTKTVSQTITVSDNEKPVITHNGNKNSTTDAGECGASISVNATANDNCSVGNPSGKRSDGKPLTALYPVGTTTITWAVTDANGNTANFVSQTITVTDDEKPTITHNGDQSVNNDAGECGASLSVSATANDNCSVGNPSGTRSDGKPLTALYPVGTTIVTWTATDANGNTANQVSQTITVTDDEKPTITHNGDQSVNNEAGECGARLSVSATADDNCSVGNPSGTRSDGKPLTALYPVGTTTITWTVTDNANNTNTATQTINVIDNQKPVPPILEDITWGCEYTVEAPVAVDNCDGEIIGTPNRTTRFTESGTIIWTFTDTAGNSSTVEQTITINQIELEVKTTDILCNGFATGEAEAIVTGGVGPFTYDWGALGNGTNKDGLSPGTYQVSATDVNGCKASTNFSIKEPETFIEINNIIINEGCYNQDDAQLTVDASGGTGSLTYLLNASDITSNGKGVANNLASGNYSLEVVDENNCSTTDTININNPEQLIITDIVTTETNTFGSATGTATVIIEGGTPNFTFQWSNGQTAQTAKNLKAGDYSVTVTDANGCQDTQTVTVIDPLKAVMLPTSRCLNDDGGLRTSTFEVDTVQGGIPPYTYKWDFGGETNGGTTVADDNTATGEGVHVVNYVSSGTYEVSLTVTDDVGNQFTEIYNHYVGECFEACGKTNNIDFVLDSFFIGKEDGTALQGSECASYSGKKYIYLKIEKNSNAYNPSVEFIYTISQSGEFISEERITGCIDIGNNKIPSLFRIGEVQTWDCGNAINLESFYMDWTNNPKKKCGDVRNRMCVSTNENSEIYFPLSAIAETTNIFCNGSDNGIIKLIPSGGVGAYQFTLTHTSTGANYGPQTSGLFENLPAGIYTATVSDDKETYTLNNIEITQPENPLTLVETSQTKLVCFGGSNATATVEASGGTAPYTIVWDHISQTSTETTGTATKLSAGIYSVNVVDDNGCEETIEITVAEPEQLIADAGADQTLECGVNQVQLFAVFDDYFNPRTGEQEFGEWKVVNGPSGAVFADPENPNTIFTIITTGKYTLEWILPCGSTDRVEITFSNCSTIDFDGINDYIDFGANFNLSGDFTLEAWIKQDPNASTGVQTILSKRDNANLGSGGYDLIIENNIPKFRWNTSEISSAYPIGSNRWYHIAVVNGGSNAGLYVDGLAVSPENQSPGTPTAIESRFLIGAMNDSTSAPLPTNFFHGWIEEVRIWDTSLNLDQIKFMMNQRIKDNGNVRGEVIPLDVPNNLTWANLKGYYRLITSKATNGITKNIINNAIDGRLKNIQSTQQNTAPLPYIAINDGEWSTIANWEQPQVWDIPNSPGINGENINWNIVKLNKKNLTNAPTSDNSNSITLLGLLDDGGSLKMKGENNSSGNELRITHYLELNGNLDLNGESQLIQPEGSILTGSGYLTRDQQGTASSYNYNYWSSPVVSNTGNQTYSIASVMHDGTDKGVPKKLDIGPAGNVTYADGTATNPRKISGRWLYSFLGNSNDYSDWSYIGKDGKLAAGEGYTMKGTSGKAEIKDLQNYTFKGFPNNGNIKVDEIKPGQNYLLGNPYPSSISVNEFILDNIKDSGGRNTKNLLNGAVYFWDHFGGQTHTLREYVGGYAVRNLIDGVPAISTDSRIDANGKKSNKRPGAYIPVAQGFFVNTTPDPQMGEVNSFDTGEIIFKNSQRRFKTERAGEGLSFFMQTRSAVNLAEKASEEKKDERAKIRLEFISPTGYHREISVGVDVNTTAGFDLGYDAPLIDEGPEDMYWVIGESKYIIQGVPHFNLDQVLPVGLTIAEEKEFTIALGELENLPDDVEIFVKDNIDTTYYNLRKDAFRASLSTGKHSDRYSIVFQDKTEIEEEEEIDPESPEIDDATLNFHYQIDNRKLIINNPELLDIENVIIYSLTGQQVLHYDAIPPVKTTALKIERPLSSAVYIVKIITADSELSKKVIIRND</sequence>
<dbReference type="STRING" id="1073325.SAMN05444483_11850"/>
<evidence type="ECO:0000313" key="6">
    <source>
        <dbReference type="EMBL" id="SHG60990.1"/>
    </source>
</evidence>
<evidence type="ECO:0000256" key="2">
    <source>
        <dbReference type="ARBA" id="ARBA00022737"/>
    </source>
</evidence>
<dbReference type="SUPFAM" id="SSF49899">
    <property type="entry name" value="Concanavalin A-like lectins/glucanases"/>
    <property type="match status" value="1"/>
</dbReference>
<keyword evidence="7" id="KW-1185">Reference proteome</keyword>
<evidence type="ECO:0000259" key="5">
    <source>
        <dbReference type="PROSITE" id="PS50825"/>
    </source>
</evidence>
<dbReference type="InterPro" id="IPR003410">
    <property type="entry name" value="HYR_dom"/>
</dbReference>
<dbReference type="CDD" id="cd00146">
    <property type="entry name" value="PKD"/>
    <property type="match status" value="1"/>
</dbReference>
<name>A0A1M5L7Q1_SALEC</name>
<accession>A0A1M5L7Q1</accession>
<dbReference type="InterPro" id="IPR043504">
    <property type="entry name" value="Peptidase_S1_PA_chymotrypsin"/>
</dbReference>
<dbReference type="Gene3D" id="2.60.120.200">
    <property type="match status" value="1"/>
</dbReference>
<dbReference type="InterPro" id="IPR006558">
    <property type="entry name" value="LamG-like"/>
</dbReference>
<dbReference type="Proteomes" id="UP000183945">
    <property type="component" value="Unassembled WGS sequence"/>
</dbReference>
<dbReference type="Pfam" id="PF13573">
    <property type="entry name" value="SprB"/>
    <property type="match status" value="4"/>
</dbReference>
<dbReference type="GO" id="GO:0005975">
    <property type="term" value="P:carbohydrate metabolic process"/>
    <property type="evidence" value="ECO:0007669"/>
    <property type="project" value="UniProtKB-ARBA"/>
</dbReference>
<dbReference type="NCBIfam" id="TIGR04183">
    <property type="entry name" value="Por_Secre_tail"/>
    <property type="match status" value="1"/>
</dbReference>
<dbReference type="Pfam" id="PF13385">
    <property type="entry name" value="Laminin_G_3"/>
    <property type="match status" value="1"/>
</dbReference>
<dbReference type="SUPFAM" id="SSF49299">
    <property type="entry name" value="PKD domain"/>
    <property type="match status" value="1"/>
</dbReference>
<dbReference type="SMART" id="SM00560">
    <property type="entry name" value="LamGL"/>
    <property type="match status" value="1"/>
</dbReference>
<dbReference type="InterPro" id="IPR013783">
    <property type="entry name" value="Ig-like_fold"/>
</dbReference>
<dbReference type="PANTHER" id="PTHR24273">
    <property type="entry name" value="FI04643P-RELATED"/>
    <property type="match status" value="1"/>
</dbReference>
<dbReference type="Gene3D" id="2.40.10.10">
    <property type="entry name" value="Trypsin-like serine proteases"/>
    <property type="match status" value="1"/>
</dbReference>
<evidence type="ECO:0000256" key="1">
    <source>
        <dbReference type="ARBA" id="ARBA00022729"/>
    </source>
</evidence>
<keyword evidence="1" id="KW-0732">Signal</keyword>
<dbReference type="Gene3D" id="2.60.40.10">
    <property type="entry name" value="Immunoglobulins"/>
    <property type="match status" value="2"/>
</dbReference>
<dbReference type="OrthoDB" id="2582440at2"/>
<dbReference type="InterPro" id="IPR026444">
    <property type="entry name" value="Secre_tail"/>
</dbReference>
<dbReference type="InterPro" id="IPR035986">
    <property type="entry name" value="PKD_dom_sf"/>
</dbReference>